<dbReference type="Gene3D" id="3.10.450.50">
    <property type="match status" value="1"/>
</dbReference>
<evidence type="ECO:0008006" key="3">
    <source>
        <dbReference type="Google" id="ProtNLM"/>
    </source>
</evidence>
<dbReference type="AlphaFoldDB" id="A0A319DXK0"/>
<evidence type="ECO:0000313" key="2">
    <source>
        <dbReference type="Proteomes" id="UP000247810"/>
    </source>
</evidence>
<dbReference type="SUPFAM" id="SSF54427">
    <property type="entry name" value="NTF2-like"/>
    <property type="match status" value="1"/>
</dbReference>
<dbReference type="EMBL" id="KZ825903">
    <property type="protein sequence ID" value="PYH92938.1"/>
    <property type="molecule type" value="Genomic_DNA"/>
</dbReference>
<dbReference type="VEuPathDB" id="FungiDB:BO71DRAFT_431398"/>
<sequence length="157" mass="18041">MAMAVVSMTHRRLMASGAAKESPPTYSPEWPAGFQDASVKQWVRDYYRTIDNKEAPSQAAVDFYADEAVIQLGRRHLDRATLLQMSAASWDAVESRRHNPKQAYPLGGDEYLVEGDATYVYKNGESKSFEWCGKLHLVRRHGRWAMDYYKTYFATEY</sequence>
<dbReference type="InterPro" id="IPR032710">
    <property type="entry name" value="NTF2-like_dom_sf"/>
</dbReference>
<organism evidence="1 2">
    <name type="scientific">Aspergillus ellipticus CBS 707.79</name>
    <dbReference type="NCBI Taxonomy" id="1448320"/>
    <lineage>
        <taxon>Eukaryota</taxon>
        <taxon>Fungi</taxon>
        <taxon>Dikarya</taxon>
        <taxon>Ascomycota</taxon>
        <taxon>Pezizomycotina</taxon>
        <taxon>Eurotiomycetes</taxon>
        <taxon>Eurotiomycetidae</taxon>
        <taxon>Eurotiales</taxon>
        <taxon>Aspergillaceae</taxon>
        <taxon>Aspergillus</taxon>
        <taxon>Aspergillus subgen. Circumdati</taxon>
    </lineage>
</organism>
<dbReference type="STRING" id="1448320.A0A319DXK0"/>
<evidence type="ECO:0000313" key="1">
    <source>
        <dbReference type="EMBL" id="PYH92938.1"/>
    </source>
</evidence>
<gene>
    <name evidence="1" type="ORF">BO71DRAFT_431398</name>
</gene>
<accession>A0A319DXK0</accession>
<keyword evidence="2" id="KW-1185">Reference proteome</keyword>
<protein>
    <recommendedName>
        <fullName evidence="3">DUF4440 domain-containing protein</fullName>
    </recommendedName>
</protein>
<dbReference type="Proteomes" id="UP000247810">
    <property type="component" value="Unassembled WGS sequence"/>
</dbReference>
<name>A0A319DXK0_9EURO</name>
<reference evidence="1 2" key="1">
    <citation type="submission" date="2018-02" db="EMBL/GenBank/DDBJ databases">
        <title>The genomes of Aspergillus section Nigri reveals drivers in fungal speciation.</title>
        <authorList>
            <consortium name="DOE Joint Genome Institute"/>
            <person name="Vesth T.C."/>
            <person name="Nybo J."/>
            <person name="Theobald S."/>
            <person name="Brandl J."/>
            <person name="Frisvad J.C."/>
            <person name="Nielsen K.F."/>
            <person name="Lyhne E.K."/>
            <person name="Kogle M.E."/>
            <person name="Kuo A."/>
            <person name="Riley R."/>
            <person name="Clum A."/>
            <person name="Nolan M."/>
            <person name="Lipzen A."/>
            <person name="Salamov A."/>
            <person name="Henrissat B."/>
            <person name="Wiebenga A."/>
            <person name="De vries R.P."/>
            <person name="Grigoriev I.V."/>
            <person name="Mortensen U.H."/>
            <person name="Andersen M.R."/>
            <person name="Baker S.E."/>
        </authorList>
    </citation>
    <scope>NUCLEOTIDE SEQUENCE [LARGE SCALE GENOMIC DNA]</scope>
    <source>
        <strain evidence="1 2">CBS 707.79</strain>
    </source>
</reference>
<dbReference type="OrthoDB" id="3468019at2759"/>
<proteinExistence type="predicted"/>